<accession>A0A2S8GHJ7</accession>
<evidence type="ECO:0000256" key="5">
    <source>
        <dbReference type="ARBA" id="ARBA00022741"/>
    </source>
</evidence>
<evidence type="ECO:0000256" key="11">
    <source>
        <dbReference type="PROSITE-ProRule" id="PRU00169"/>
    </source>
</evidence>
<dbReference type="InterPro" id="IPR005467">
    <property type="entry name" value="His_kinase_dom"/>
</dbReference>
<dbReference type="NCBIfam" id="TIGR00229">
    <property type="entry name" value="sensory_box"/>
    <property type="match status" value="2"/>
</dbReference>
<protein>
    <recommendedName>
        <fullName evidence="10">Sensor protein FixL</fullName>
        <ecNumber evidence="2">2.7.13.3</ecNumber>
    </recommendedName>
</protein>
<sequence>MPSRLSILVADNEQEACRQLQQVLASLGCKADFAHDGPTALELAENCPYDVALLDLRIPGMDGVELFRRLKSLHGDTAIIVTAHAANNTAEIAVGDAAIAVLPKSLEFSRLTNLVDEILEQPLLLVIDDDRALCEGLRDQFLEKGYPVHAAYSLTELRTIFKLDSDDKLLLLNLPLEDRNADELYEIVRDAAPAARIILITEHKSELDHIVNMVMSEGAYDYLLKPINADVLRVSLKRIARFNETTHSLKREADARRQAEMQHRLLAEAMANLGEGVVITNAEFDGAYPQIVFVNDAICRITGYQPEELLRKTPQIFHGDRTCAESINRLLQAIRTERPFQAELVYYRKDGSAYDAEIAVTPLFDANGACMSYVSVHRDVTERNRAARLLRAQEARTRAILNAATDAIVTIDRLGIIESVNPATSRMFGYSEAEMIAQNVKMLMPEPFRTEHDGYLSRYLETGEAQVIGIGREVVARRKDGSTFPVHLAVSRLDNPLLFTGIIRDISALKELQKQILEIAGEEDRRIGQELHDSVQQQLTGLGLLSQTVSDLLTSLNDCRPDNQPIVAKVTQLASRVAAGIDNVSREVHNLSRGLVPVEIDAEGLRAALRELAGRIREQYGVACECRFAGDTGVTNNFVATHLFRIVQEAVTNAIKHGEATRIDITLLGADNSITMEIRDNGCGLGAKPISNLGTGLKIMQYRAGLMGGVFQIAPGPRGGTLVSCTVSTQSSFADEE</sequence>
<dbReference type="InterPro" id="IPR003594">
    <property type="entry name" value="HATPase_dom"/>
</dbReference>
<dbReference type="PANTHER" id="PTHR24421">
    <property type="entry name" value="NITRATE/NITRITE SENSOR PROTEIN NARX-RELATED"/>
    <property type="match status" value="1"/>
</dbReference>
<keyword evidence="5" id="KW-0547">Nucleotide-binding</keyword>
<dbReference type="InterPro" id="IPR001610">
    <property type="entry name" value="PAC"/>
</dbReference>
<gene>
    <name evidence="16" type="ORF">C5Y93_22345</name>
</gene>
<evidence type="ECO:0000256" key="1">
    <source>
        <dbReference type="ARBA" id="ARBA00000085"/>
    </source>
</evidence>
<keyword evidence="7" id="KW-0067">ATP-binding</keyword>
<evidence type="ECO:0000259" key="12">
    <source>
        <dbReference type="PROSITE" id="PS50109"/>
    </source>
</evidence>
<evidence type="ECO:0000256" key="2">
    <source>
        <dbReference type="ARBA" id="ARBA00012438"/>
    </source>
</evidence>
<dbReference type="EMBL" id="PUHZ01000022">
    <property type="protein sequence ID" value="PQO43926.1"/>
    <property type="molecule type" value="Genomic_DNA"/>
</dbReference>
<dbReference type="InterPro" id="IPR001789">
    <property type="entry name" value="Sig_transdc_resp-reg_receiver"/>
</dbReference>
<dbReference type="GO" id="GO:0000155">
    <property type="term" value="F:phosphorelay sensor kinase activity"/>
    <property type="evidence" value="ECO:0007669"/>
    <property type="project" value="InterPro"/>
</dbReference>
<feature type="domain" description="Histidine kinase" evidence="12">
    <location>
        <begin position="530"/>
        <end position="731"/>
    </location>
</feature>
<feature type="domain" description="PAS" evidence="14">
    <location>
        <begin position="262"/>
        <end position="320"/>
    </location>
</feature>
<dbReference type="GO" id="GO:0016020">
    <property type="term" value="C:membrane"/>
    <property type="evidence" value="ECO:0007669"/>
    <property type="project" value="InterPro"/>
</dbReference>
<dbReference type="InterPro" id="IPR011712">
    <property type="entry name" value="Sig_transdc_His_kin_sub3_dim/P"/>
</dbReference>
<organism evidence="16 17">
    <name type="scientific">Blastopirellula marina</name>
    <dbReference type="NCBI Taxonomy" id="124"/>
    <lineage>
        <taxon>Bacteria</taxon>
        <taxon>Pseudomonadati</taxon>
        <taxon>Planctomycetota</taxon>
        <taxon>Planctomycetia</taxon>
        <taxon>Pirellulales</taxon>
        <taxon>Pirellulaceae</taxon>
        <taxon>Blastopirellula</taxon>
    </lineage>
</organism>
<keyword evidence="6" id="KW-0418">Kinase</keyword>
<evidence type="ECO:0000256" key="3">
    <source>
        <dbReference type="ARBA" id="ARBA00022553"/>
    </source>
</evidence>
<keyword evidence="4" id="KW-0808">Transferase</keyword>
<dbReference type="CDD" id="cd00130">
    <property type="entry name" value="PAS"/>
    <property type="match status" value="2"/>
</dbReference>
<dbReference type="SMART" id="SM00448">
    <property type="entry name" value="REC"/>
    <property type="match status" value="2"/>
</dbReference>
<dbReference type="InterPro" id="IPR035965">
    <property type="entry name" value="PAS-like_dom_sf"/>
</dbReference>
<dbReference type="Pfam" id="PF00072">
    <property type="entry name" value="Response_reg"/>
    <property type="match status" value="2"/>
</dbReference>
<dbReference type="Pfam" id="PF07730">
    <property type="entry name" value="HisKA_3"/>
    <property type="match status" value="1"/>
</dbReference>
<dbReference type="PROSITE" id="PS50112">
    <property type="entry name" value="PAS"/>
    <property type="match status" value="2"/>
</dbReference>
<dbReference type="InterPro" id="IPR036890">
    <property type="entry name" value="HATPase_C_sf"/>
</dbReference>
<feature type="modified residue" description="4-aspartylphosphate" evidence="11">
    <location>
        <position position="55"/>
    </location>
</feature>
<dbReference type="SMART" id="SM00086">
    <property type="entry name" value="PAC"/>
    <property type="match status" value="2"/>
</dbReference>
<dbReference type="InterPro" id="IPR050482">
    <property type="entry name" value="Sensor_HK_TwoCompSys"/>
</dbReference>
<dbReference type="PROSITE" id="PS50110">
    <property type="entry name" value="RESPONSE_REGULATORY"/>
    <property type="match status" value="2"/>
</dbReference>
<comment type="function">
    <text evidence="9">Putative oxygen sensor; modulates the activity of FixJ, a transcriptional activator of nitrogen fixation fixK gene. FixL probably acts as a kinase that phosphorylates FixJ.</text>
</comment>
<comment type="caution">
    <text evidence="16">The sequence shown here is derived from an EMBL/GenBank/DDBJ whole genome shotgun (WGS) entry which is preliminary data.</text>
</comment>
<dbReference type="InterPro" id="IPR013767">
    <property type="entry name" value="PAS_fold"/>
</dbReference>
<keyword evidence="8" id="KW-0902">Two-component regulatory system</keyword>
<dbReference type="Gene3D" id="1.20.5.1930">
    <property type="match status" value="1"/>
</dbReference>
<feature type="domain" description="PAC" evidence="15">
    <location>
        <begin position="340"/>
        <end position="392"/>
    </location>
</feature>
<dbReference type="Gene3D" id="3.30.450.20">
    <property type="entry name" value="PAS domain"/>
    <property type="match status" value="2"/>
</dbReference>
<dbReference type="PANTHER" id="PTHR24421:SF10">
    <property type="entry name" value="NITRATE_NITRITE SENSOR PROTEIN NARQ"/>
    <property type="match status" value="1"/>
</dbReference>
<dbReference type="Gene3D" id="3.40.50.2300">
    <property type="match status" value="2"/>
</dbReference>
<comment type="caution">
    <text evidence="11">Lacks conserved residue(s) required for the propagation of feature annotation.</text>
</comment>
<dbReference type="Pfam" id="PF02518">
    <property type="entry name" value="HATPase_c"/>
    <property type="match status" value="1"/>
</dbReference>
<comment type="catalytic activity">
    <reaction evidence="1">
        <text>ATP + protein L-histidine = ADP + protein N-phospho-L-histidine.</text>
        <dbReference type="EC" id="2.7.13.3"/>
    </reaction>
</comment>
<dbReference type="Proteomes" id="UP000237819">
    <property type="component" value="Unassembled WGS sequence"/>
</dbReference>
<dbReference type="GO" id="GO:0006355">
    <property type="term" value="P:regulation of DNA-templated transcription"/>
    <property type="evidence" value="ECO:0007669"/>
    <property type="project" value="InterPro"/>
</dbReference>
<dbReference type="SUPFAM" id="SSF52172">
    <property type="entry name" value="CheY-like"/>
    <property type="match status" value="2"/>
</dbReference>
<evidence type="ECO:0000313" key="17">
    <source>
        <dbReference type="Proteomes" id="UP000237819"/>
    </source>
</evidence>
<evidence type="ECO:0000259" key="13">
    <source>
        <dbReference type="PROSITE" id="PS50110"/>
    </source>
</evidence>
<dbReference type="PROSITE" id="PS51257">
    <property type="entry name" value="PROKAR_LIPOPROTEIN"/>
    <property type="match status" value="1"/>
</dbReference>
<evidence type="ECO:0000256" key="9">
    <source>
        <dbReference type="ARBA" id="ARBA00059827"/>
    </source>
</evidence>
<dbReference type="RefSeq" id="WP_105337682.1">
    <property type="nucleotide sequence ID" value="NZ_PUHZ01000022.1"/>
</dbReference>
<dbReference type="GO" id="GO:0005524">
    <property type="term" value="F:ATP binding"/>
    <property type="evidence" value="ECO:0007669"/>
    <property type="project" value="UniProtKB-KW"/>
</dbReference>
<dbReference type="OrthoDB" id="290376at2"/>
<dbReference type="SMART" id="SM00091">
    <property type="entry name" value="PAS"/>
    <property type="match status" value="2"/>
</dbReference>
<evidence type="ECO:0000256" key="8">
    <source>
        <dbReference type="ARBA" id="ARBA00023012"/>
    </source>
</evidence>
<dbReference type="PROSITE" id="PS50113">
    <property type="entry name" value="PAC"/>
    <property type="match status" value="1"/>
</dbReference>
<reference evidence="16 17" key="1">
    <citation type="submission" date="2018-02" db="EMBL/GenBank/DDBJ databases">
        <title>Comparative genomes isolates from brazilian mangrove.</title>
        <authorList>
            <person name="Araujo J.E."/>
            <person name="Taketani R.G."/>
            <person name="Silva M.C.P."/>
            <person name="Loureco M.V."/>
            <person name="Andreote F.D."/>
        </authorList>
    </citation>
    <scope>NUCLEOTIDE SEQUENCE [LARGE SCALE GENOMIC DNA]</scope>
    <source>
        <strain evidence="16 17">Nap-Phe MGV</strain>
    </source>
</reference>
<dbReference type="InterPro" id="IPR000014">
    <property type="entry name" value="PAS"/>
</dbReference>
<dbReference type="SUPFAM" id="SSF55785">
    <property type="entry name" value="PYP-like sensor domain (PAS domain)"/>
    <property type="match status" value="2"/>
</dbReference>
<evidence type="ECO:0000256" key="6">
    <source>
        <dbReference type="ARBA" id="ARBA00022777"/>
    </source>
</evidence>
<dbReference type="Pfam" id="PF13426">
    <property type="entry name" value="PAS_9"/>
    <property type="match status" value="1"/>
</dbReference>
<dbReference type="PROSITE" id="PS50109">
    <property type="entry name" value="HIS_KIN"/>
    <property type="match status" value="1"/>
</dbReference>
<feature type="domain" description="Response regulatory" evidence="13">
    <location>
        <begin position="6"/>
        <end position="119"/>
    </location>
</feature>
<feature type="domain" description="PAS" evidence="14">
    <location>
        <begin position="393"/>
        <end position="463"/>
    </location>
</feature>
<feature type="domain" description="Response regulatory" evidence="13">
    <location>
        <begin position="123"/>
        <end position="240"/>
    </location>
</feature>
<dbReference type="Gene3D" id="3.30.565.10">
    <property type="entry name" value="Histidine kinase-like ATPase, C-terminal domain"/>
    <property type="match status" value="1"/>
</dbReference>
<evidence type="ECO:0000259" key="14">
    <source>
        <dbReference type="PROSITE" id="PS50112"/>
    </source>
</evidence>
<dbReference type="EC" id="2.7.13.3" evidence="2"/>
<name>A0A2S8GHJ7_9BACT</name>
<dbReference type="CDD" id="cd00156">
    <property type="entry name" value="REC"/>
    <property type="match status" value="2"/>
</dbReference>
<dbReference type="GO" id="GO:0046983">
    <property type="term" value="F:protein dimerization activity"/>
    <property type="evidence" value="ECO:0007669"/>
    <property type="project" value="InterPro"/>
</dbReference>
<dbReference type="AlphaFoldDB" id="A0A2S8GHJ7"/>
<dbReference type="InterPro" id="IPR000700">
    <property type="entry name" value="PAS-assoc_C"/>
</dbReference>
<dbReference type="Pfam" id="PF00989">
    <property type="entry name" value="PAS"/>
    <property type="match status" value="1"/>
</dbReference>
<dbReference type="SUPFAM" id="SSF55874">
    <property type="entry name" value="ATPase domain of HSP90 chaperone/DNA topoisomerase II/histidine kinase"/>
    <property type="match status" value="1"/>
</dbReference>
<evidence type="ECO:0000256" key="10">
    <source>
        <dbReference type="ARBA" id="ARBA00070616"/>
    </source>
</evidence>
<dbReference type="CDD" id="cd16917">
    <property type="entry name" value="HATPase_UhpB-NarQ-NarX-like"/>
    <property type="match status" value="1"/>
</dbReference>
<evidence type="ECO:0000259" key="15">
    <source>
        <dbReference type="PROSITE" id="PS50113"/>
    </source>
</evidence>
<evidence type="ECO:0000256" key="7">
    <source>
        <dbReference type="ARBA" id="ARBA00022840"/>
    </source>
</evidence>
<dbReference type="FunFam" id="3.30.450.20:FF:000060">
    <property type="entry name" value="Sensor protein FixL"/>
    <property type="match status" value="1"/>
</dbReference>
<dbReference type="SMART" id="SM00387">
    <property type="entry name" value="HATPase_c"/>
    <property type="match status" value="1"/>
</dbReference>
<evidence type="ECO:0000256" key="4">
    <source>
        <dbReference type="ARBA" id="ARBA00022679"/>
    </source>
</evidence>
<keyword evidence="3 11" id="KW-0597">Phosphoprotein</keyword>
<proteinExistence type="predicted"/>
<dbReference type="InterPro" id="IPR011006">
    <property type="entry name" value="CheY-like_superfamily"/>
</dbReference>
<evidence type="ECO:0000313" key="16">
    <source>
        <dbReference type="EMBL" id="PQO43926.1"/>
    </source>
</evidence>